<proteinExistence type="predicted"/>
<dbReference type="RefSeq" id="WP_349951876.1">
    <property type="nucleotide sequence ID" value="NZ_JBEHGX010000126.1"/>
</dbReference>
<accession>A0ABV1PU70</accession>
<sequence length="114" mass="12763">TQNGELSFLLDDSKVQTIKTSLNQQLAGTGYSIDISAITPTQLTITKPVKIQAEIPENDEVDEENTQEELAEESEDESEKVTEPVNDLLSLPEKLYLTIDLPMSWQLTPEQQKT</sequence>
<comment type="caution">
    <text evidence="2">The sequence shown here is derived from an EMBL/GenBank/DDBJ whole genome shotgun (WGS) entry which is preliminary data.</text>
</comment>
<organism evidence="2 3">
    <name type="scientific">Franconibacter daqui</name>
    <dbReference type="NCBI Taxonomy" id="2047724"/>
    <lineage>
        <taxon>Bacteria</taxon>
        <taxon>Pseudomonadati</taxon>
        <taxon>Pseudomonadota</taxon>
        <taxon>Gammaproteobacteria</taxon>
        <taxon>Enterobacterales</taxon>
        <taxon>Enterobacteriaceae</taxon>
        <taxon>Franconibacter</taxon>
    </lineage>
</organism>
<feature type="non-terminal residue" evidence="2">
    <location>
        <position position="114"/>
    </location>
</feature>
<dbReference type="Proteomes" id="UP001447374">
    <property type="component" value="Unassembled WGS sequence"/>
</dbReference>
<feature type="region of interest" description="Disordered" evidence="1">
    <location>
        <begin position="54"/>
        <end position="86"/>
    </location>
</feature>
<feature type="non-terminal residue" evidence="2">
    <location>
        <position position="1"/>
    </location>
</feature>
<gene>
    <name evidence="2" type="ORF">ABQG75_22160</name>
</gene>
<evidence type="ECO:0000256" key="1">
    <source>
        <dbReference type="SAM" id="MobiDB-lite"/>
    </source>
</evidence>
<evidence type="ECO:0000313" key="2">
    <source>
        <dbReference type="EMBL" id="MER0128399.1"/>
    </source>
</evidence>
<feature type="compositionally biased region" description="Acidic residues" evidence="1">
    <location>
        <begin position="56"/>
        <end position="78"/>
    </location>
</feature>
<name>A0ABV1PU70_9ENTR</name>
<evidence type="ECO:0000313" key="3">
    <source>
        <dbReference type="Proteomes" id="UP001447374"/>
    </source>
</evidence>
<protein>
    <submittedName>
        <fullName evidence="2">Uncharacterized protein</fullName>
    </submittedName>
</protein>
<keyword evidence="3" id="KW-1185">Reference proteome</keyword>
<reference evidence="2 3" key="1">
    <citation type="submission" date="2024-06" db="EMBL/GenBank/DDBJ databases">
        <title>Fanconibacter daqui strain Q02 whole shotgun sequencing project.</title>
        <authorList>
            <person name="Rodrigues J.W.A."/>
            <person name="Viana L.C."/>
            <person name="Vieira E.C."/>
            <person name="Souza F.O.L."/>
            <person name="Alegria O.C."/>
            <person name="Patroca S."/>
            <person name="Cruz A.C.R."/>
            <person name="Nunes A.R.C."/>
        </authorList>
    </citation>
    <scope>NUCLEOTIDE SEQUENCE [LARGE SCALE GENOMIC DNA]</scope>
    <source>
        <strain evidence="2 3">Q02</strain>
    </source>
</reference>
<dbReference type="EMBL" id="JBEHGX010000126">
    <property type="protein sequence ID" value="MER0128399.1"/>
    <property type="molecule type" value="Genomic_DNA"/>
</dbReference>